<protein>
    <submittedName>
        <fullName evidence="3">Uncharacterized protein</fullName>
    </submittedName>
</protein>
<dbReference type="Proteomes" id="UP000675781">
    <property type="component" value="Unassembled WGS sequence"/>
</dbReference>
<evidence type="ECO:0000256" key="2">
    <source>
        <dbReference type="SAM" id="Phobius"/>
    </source>
</evidence>
<feature type="compositionally biased region" description="Basic residues" evidence="1">
    <location>
        <begin position="64"/>
        <end position="77"/>
    </location>
</feature>
<reference evidence="3" key="1">
    <citation type="submission" date="2021-04" db="EMBL/GenBank/DDBJ databases">
        <title>Genome based classification of Actinospica acidithermotolerans sp. nov., an actinobacterium isolated from an Indonesian hot spring.</title>
        <authorList>
            <person name="Kusuma A.B."/>
            <person name="Putra K.E."/>
            <person name="Nafisah S."/>
            <person name="Loh J."/>
            <person name="Nouioui I."/>
            <person name="Goodfellow M."/>
        </authorList>
    </citation>
    <scope>NUCLEOTIDE SEQUENCE</scope>
    <source>
        <strain evidence="3">CSCA 57</strain>
    </source>
</reference>
<evidence type="ECO:0000256" key="1">
    <source>
        <dbReference type="SAM" id="MobiDB-lite"/>
    </source>
</evidence>
<name>A0A941ITF2_9ACTN</name>
<organism evidence="3 4">
    <name type="scientific">Actinospica durhamensis</name>
    <dbReference type="NCBI Taxonomy" id="1508375"/>
    <lineage>
        <taxon>Bacteria</taxon>
        <taxon>Bacillati</taxon>
        <taxon>Actinomycetota</taxon>
        <taxon>Actinomycetes</taxon>
        <taxon>Catenulisporales</taxon>
        <taxon>Actinospicaceae</taxon>
        <taxon>Actinospica</taxon>
    </lineage>
</organism>
<feature type="transmembrane region" description="Helical" evidence="2">
    <location>
        <begin position="7"/>
        <end position="26"/>
    </location>
</feature>
<comment type="caution">
    <text evidence="3">The sequence shown here is derived from an EMBL/GenBank/DDBJ whole genome shotgun (WGS) entry which is preliminary data.</text>
</comment>
<proteinExistence type="predicted"/>
<accession>A0A941ITF2</accession>
<evidence type="ECO:0000313" key="4">
    <source>
        <dbReference type="Proteomes" id="UP000675781"/>
    </source>
</evidence>
<keyword evidence="2" id="KW-1133">Transmembrane helix</keyword>
<keyword evidence="4" id="KW-1185">Reference proteome</keyword>
<evidence type="ECO:0000313" key="3">
    <source>
        <dbReference type="EMBL" id="MBR7835918.1"/>
    </source>
</evidence>
<sequence>MVADLESLIPSACLAVGFILLIRAILRNQNPQRRAAAKAREAAAEAADPRIKTDQKLPSELKSRTARSPKKPAAKQP</sequence>
<feature type="region of interest" description="Disordered" evidence="1">
    <location>
        <begin position="32"/>
        <end position="77"/>
    </location>
</feature>
<keyword evidence="2" id="KW-0812">Transmembrane</keyword>
<dbReference type="AlphaFoldDB" id="A0A941ITF2"/>
<keyword evidence="2" id="KW-0472">Membrane</keyword>
<dbReference type="RefSeq" id="WP_212530407.1">
    <property type="nucleotide sequence ID" value="NZ_JAGSOG010000115.1"/>
</dbReference>
<dbReference type="EMBL" id="JAGSOG010000115">
    <property type="protein sequence ID" value="MBR7835918.1"/>
    <property type="molecule type" value="Genomic_DNA"/>
</dbReference>
<gene>
    <name evidence="3" type="ORF">KDL01_21770</name>
</gene>
<feature type="compositionally biased region" description="Basic and acidic residues" evidence="1">
    <location>
        <begin position="38"/>
        <end position="63"/>
    </location>
</feature>